<dbReference type="CDD" id="cd00397">
    <property type="entry name" value="DNA_BRE_C"/>
    <property type="match status" value="1"/>
</dbReference>
<dbReference type="InterPro" id="IPR010998">
    <property type="entry name" value="Integrase_recombinase_N"/>
</dbReference>
<dbReference type="Proteomes" id="UP000324974">
    <property type="component" value="Chromosome"/>
</dbReference>
<keyword evidence="9" id="KW-1185">Reference proteome</keyword>
<dbReference type="InterPro" id="IPR044068">
    <property type="entry name" value="CB"/>
</dbReference>
<keyword evidence="3 5" id="KW-0238">DNA-binding</keyword>
<dbReference type="Gene3D" id="1.10.150.130">
    <property type="match status" value="1"/>
</dbReference>
<proteinExistence type="inferred from homology"/>
<gene>
    <name evidence="8" type="ORF">PX52LOC_04398</name>
</gene>
<name>A0A5C1ADH5_9BACT</name>
<evidence type="ECO:0000259" key="7">
    <source>
        <dbReference type="PROSITE" id="PS51900"/>
    </source>
</evidence>
<comment type="similarity">
    <text evidence="1">Belongs to the 'phage' integrase family.</text>
</comment>
<dbReference type="GO" id="GO:0015074">
    <property type="term" value="P:DNA integration"/>
    <property type="evidence" value="ECO:0007669"/>
    <property type="project" value="UniProtKB-KW"/>
</dbReference>
<evidence type="ECO:0000256" key="3">
    <source>
        <dbReference type="ARBA" id="ARBA00023125"/>
    </source>
</evidence>
<evidence type="ECO:0000313" key="9">
    <source>
        <dbReference type="Proteomes" id="UP000324974"/>
    </source>
</evidence>
<dbReference type="Gene3D" id="1.10.443.10">
    <property type="entry name" value="Intergrase catalytic core"/>
    <property type="match status" value="1"/>
</dbReference>
<dbReference type="PROSITE" id="PS51900">
    <property type="entry name" value="CB"/>
    <property type="match status" value="1"/>
</dbReference>
<reference evidence="9" key="1">
    <citation type="submission" date="2019-08" db="EMBL/GenBank/DDBJ databases">
        <title>Limnoglobus roseus gen. nov., sp. nov., a novel freshwater planctomycete with a giant genome from the family Gemmataceae.</title>
        <authorList>
            <person name="Kulichevskaya I.S."/>
            <person name="Naumoff D.G."/>
            <person name="Miroshnikov K."/>
            <person name="Ivanova A."/>
            <person name="Philippov D.A."/>
            <person name="Hakobyan A."/>
            <person name="Rijpstra I.C."/>
            <person name="Sinninghe Damste J.S."/>
            <person name="Liesack W."/>
            <person name="Dedysh S.N."/>
        </authorList>
    </citation>
    <scope>NUCLEOTIDE SEQUENCE [LARGE SCALE GENOMIC DNA]</scope>
    <source>
        <strain evidence="9">PX52</strain>
    </source>
</reference>
<evidence type="ECO:0000256" key="4">
    <source>
        <dbReference type="ARBA" id="ARBA00023172"/>
    </source>
</evidence>
<accession>A0A5C1ADH5</accession>
<keyword evidence="2" id="KW-0229">DNA integration</keyword>
<dbReference type="Pfam" id="PF00589">
    <property type="entry name" value="Phage_integrase"/>
    <property type="match status" value="1"/>
</dbReference>
<dbReference type="KEGG" id="lrs:PX52LOC_04398"/>
<evidence type="ECO:0000256" key="1">
    <source>
        <dbReference type="ARBA" id="ARBA00008857"/>
    </source>
</evidence>
<organism evidence="8 9">
    <name type="scientific">Limnoglobus roseus</name>
    <dbReference type="NCBI Taxonomy" id="2598579"/>
    <lineage>
        <taxon>Bacteria</taxon>
        <taxon>Pseudomonadati</taxon>
        <taxon>Planctomycetota</taxon>
        <taxon>Planctomycetia</taxon>
        <taxon>Gemmatales</taxon>
        <taxon>Gemmataceae</taxon>
        <taxon>Limnoglobus</taxon>
    </lineage>
</organism>
<keyword evidence="4" id="KW-0233">DNA recombination</keyword>
<dbReference type="SUPFAM" id="SSF56349">
    <property type="entry name" value="DNA breaking-rejoining enzymes"/>
    <property type="match status" value="1"/>
</dbReference>
<dbReference type="OrthoDB" id="292546at2"/>
<dbReference type="InterPro" id="IPR011010">
    <property type="entry name" value="DNA_brk_join_enz"/>
</dbReference>
<dbReference type="InterPro" id="IPR050090">
    <property type="entry name" value="Tyrosine_recombinase_XerCD"/>
</dbReference>
<evidence type="ECO:0000256" key="2">
    <source>
        <dbReference type="ARBA" id="ARBA00022908"/>
    </source>
</evidence>
<dbReference type="AlphaFoldDB" id="A0A5C1ADH5"/>
<sequence length="548" mass="60440">MKMYKPTFTKKLPPNPDIVDRDGKAHVRIREGGRAVLYPVTACGTMYLKELDTWYAKVRQPNGKRKPVPLSPNKRAAEIMLGEMLQAIEMGKAGAVDPFREHAVTPLADHLAAWQKAQHADGVTRKHYRAAASRVQKVCDHCRFTFAPDFDPADVTDFLADLREADSRPVPPDKTEYTKKELAEFLGVSLAAIPPMIRRHNLTVTGELHGRRFPRETVVALAERKARGASARTANTYLIALKAFVNWMVQGKRIAANPFDHLSAANENTDRRHDRRTLTEEETFRLIDATQNSSQTVRGLTGRERAVLYHTALGTGFRASELASLAIASFSLATNPPTIHLAADKAKNRQEAVQPISPSLADVLRPFLAGKPPRSLAWPGKWAADAVDVLRHDLDTAGIPYRVDSPTGTPLFADFHCLRHTFIRRLDESGATLKEAMQLARHSDPKLTMAIYGRASVAELGDVVSRLTLVPSHVPKHVPAGDSPCGTMRTDEETCPVDTPEQALLQVLNLKTFEDECGEMMTAEEVHPTGVEPVTFGSGVRVSKTISL</sequence>
<dbReference type="InterPro" id="IPR002104">
    <property type="entry name" value="Integrase_catalytic"/>
</dbReference>
<dbReference type="EMBL" id="CP042425">
    <property type="protein sequence ID" value="QEL17409.1"/>
    <property type="molecule type" value="Genomic_DNA"/>
</dbReference>
<feature type="domain" description="Core-binding (CB)" evidence="7">
    <location>
        <begin position="105"/>
        <end position="249"/>
    </location>
</feature>
<protein>
    <submittedName>
        <fullName evidence="8">Site-specific integrase</fullName>
    </submittedName>
</protein>
<dbReference type="GO" id="GO:0003677">
    <property type="term" value="F:DNA binding"/>
    <property type="evidence" value="ECO:0007669"/>
    <property type="project" value="UniProtKB-UniRule"/>
</dbReference>
<dbReference type="GO" id="GO:0006310">
    <property type="term" value="P:DNA recombination"/>
    <property type="evidence" value="ECO:0007669"/>
    <property type="project" value="UniProtKB-KW"/>
</dbReference>
<dbReference type="PANTHER" id="PTHR30349:SF41">
    <property type="entry name" value="INTEGRASE_RECOMBINASE PROTEIN MJ0367-RELATED"/>
    <property type="match status" value="1"/>
</dbReference>
<evidence type="ECO:0000256" key="5">
    <source>
        <dbReference type="PROSITE-ProRule" id="PRU01248"/>
    </source>
</evidence>
<dbReference type="PANTHER" id="PTHR30349">
    <property type="entry name" value="PHAGE INTEGRASE-RELATED"/>
    <property type="match status" value="1"/>
</dbReference>
<dbReference type="PROSITE" id="PS51898">
    <property type="entry name" value="TYR_RECOMBINASE"/>
    <property type="match status" value="1"/>
</dbReference>
<dbReference type="InterPro" id="IPR013762">
    <property type="entry name" value="Integrase-like_cat_sf"/>
</dbReference>
<evidence type="ECO:0000313" key="8">
    <source>
        <dbReference type="EMBL" id="QEL17409.1"/>
    </source>
</evidence>
<evidence type="ECO:0000259" key="6">
    <source>
        <dbReference type="PROSITE" id="PS51898"/>
    </source>
</evidence>
<feature type="domain" description="Tyr recombinase" evidence="6">
    <location>
        <begin position="273"/>
        <end position="465"/>
    </location>
</feature>